<dbReference type="PROSITE" id="PS51782">
    <property type="entry name" value="LYSM"/>
    <property type="match status" value="1"/>
</dbReference>
<evidence type="ECO:0000256" key="2">
    <source>
        <dbReference type="SAM" id="Phobius"/>
    </source>
</evidence>
<gene>
    <name evidence="5" type="ORF">J2S11_003064</name>
</gene>
<dbReference type="RefSeq" id="WP_307395887.1">
    <property type="nucleotide sequence ID" value="NZ_BAAADK010000046.1"/>
</dbReference>
<keyword evidence="2" id="KW-0812">Transmembrane</keyword>
<feature type="domain" description="LysM" evidence="4">
    <location>
        <begin position="270"/>
        <end position="315"/>
    </location>
</feature>
<keyword evidence="5" id="KW-0378">Hydrolase</keyword>
<dbReference type="Pfam" id="PF07501">
    <property type="entry name" value="G5"/>
    <property type="match status" value="1"/>
</dbReference>
<dbReference type="PROSITE" id="PS51109">
    <property type="entry name" value="G5"/>
    <property type="match status" value="1"/>
</dbReference>
<evidence type="ECO:0000313" key="6">
    <source>
        <dbReference type="Proteomes" id="UP001235840"/>
    </source>
</evidence>
<dbReference type="CDD" id="cd12797">
    <property type="entry name" value="M23_peptidase"/>
    <property type="match status" value="1"/>
</dbReference>
<dbReference type="Gene3D" id="2.70.70.10">
    <property type="entry name" value="Glucose Permease (Domain IIA)"/>
    <property type="match status" value="1"/>
</dbReference>
<dbReference type="InterPro" id="IPR016047">
    <property type="entry name" value="M23ase_b-sheet_dom"/>
</dbReference>
<dbReference type="SMART" id="SM00257">
    <property type="entry name" value="LysM"/>
    <property type="match status" value="1"/>
</dbReference>
<dbReference type="PANTHER" id="PTHR21666">
    <property type="entry name" value="PEPTIDASE-RELATED"/>
    <property type="match status" value="1"/>
</dbReference>
<keyword evidence="6" id="KW-1185">Reference proteome</keyword>
<dbReference type="PANTHER" id="PTHR21666:SF270">
    <property type="entry name" value="MUREIN HYDROLASE ACTIVATOR ENVC"/>
    <property type="match status" value="1"/>
</dbReference>
<dbReference type="EMBL" id="JAUSTY010000013">
    <property type="protein sequence ID" value="MDQ0167139.1"/>
    <property type="molecule type" value="Genomic_DNA"/>
</dbReference>
<organism evidence="5 6">
    <name type="scientific">Caldalkalibacillus horti</name>
    <dbReference type="NCBI Taxonomy" id="77523"/>
    <lineage>
        <taxon>Bacteria</taxon>
        <taxon>Bacillati</taxon>
        <taxon>Bacillota</taxon>
        <taxon>Bacilli</taxon>
        <taxon>Bacillales</taxon>
        <taxon>Bacillaceae</taxon>
        <taxon>Caldalkalibacillus</taxon>
    </lineage>
</organism>
<dbReference type="GO" id="GO:0016787">
    <property type="term" value="F:hydrolase activity"/>
    <property type="evidence" value="ECO:0007669"/>
    <property type="project" value="UniProtKB-KW"/>
</dbReference>
<evidence type="ECO:0000259" key="4">
    <source>
        <dbReference type="PROSITE" id="PS51782"/>
    </source>
</evidence>
<dbReference type="Pfam" id="PF01476">
    <property type="entry name" value="LysM"/>
    <property type="match status" value="1"/>
</dbReference>
<dbReference type="CDD" id="cd00118">
    <property type="entry name" value="LysM"/>
    <property type="match status" value="1"/>
</dbReference>
<dbReference type="Pfam" id="PF01551">
    <property type="entry name" value="Peptidase_M23"/>
    <property type="match status" value="1"/>
</dbReference>
<proteinExistence type="predicted"/>
<dbReference type="InterPro" id="IPR011098">
    <property type="entry name" value="G5_dom"/>
</dbReference>
<dbReference type="SUPFAM" id="SSF51261">
    <property type="entry name" value="Duplicated hybrid motif"/>
    <property type="match status" value="1"/>
</dbReference>
<feature type="transmembrane region" description="Helical" evidence="2">
    <location>
        <begin position="37"/>
        <end position="58"/>
    </location>
</feature>
<keyword evidence="2" id="KW-1133">Transmembrane helix</keyword>
<dbReference type="Gene3D" id="2.20.230.10">
    <property type="entry name" value="Resuscitation-promoting factor rpfb"/>
    <property type="match status" value="1"/>
</dbReference>
<dbReference type="Gene3D" id="3.10.350.10">
    <property type="entry name" value="LysM domain"/>
    <property type="match status" value="1"/>
</dbReference>
<dbReference type="SMART" id="SM01208">
    <property type="entry name" value="G5"/>
    <property type="match status" value="1"/>
</dbReference>
<feature type="domain" description="G5" evidence="3">
    <location>
        <begin position="322"/>
        <end position="402"/>
    </location>
</feature>
<evidence type="ECO:0000256" key="1">
    <source>
        <dbReference type="ARBA" id="ARBA00022729"/>
    </source>
</evidence>
<sequence length="531" mass="58988">MSTFQDKLKKASMWMKARITQGIEHGKRTISQYKKHIIISGISAGVLFTVSAVGYTYYQSQVQPIYHVYFQNQQIGTVDNPDIVNQWIDNKIEAVTADYEDITFQTNHKVAFEEEELYKPSFDNQATLEELEGLFEIRATAIRLEVDGEFIGYIPNEESVYTLLDEMKSEYVSEEFLATMQSEGFREDRNASFAVATLANDGQIDPDESENTAVNGKALDISALDFDKLHMTKANVQQQIGVHETVVNPEDVMNAEQLSEIFHGTSVEEQIYEVQSGDVLGSIAQKHDMTTSELLALNPELQADQLLQIGQEVVITGSKAFISVETVEQVKKVEKIPFTTDYQQTDELYKGERRTVTHGSEGQKAVVYEIVKVDGKEITRQAIDSEVMIEPETEVVLVGTKVKPSRGSGQFSWPAVGGKVSSGFGPRWGRQHNGIDISSVRDKTIKAADNGKVTTAGYHRGYGNYVVIDHGNGYETLYGHLESISVSKGDVVQTGDKLGVMGSTGNSTGIHLHFEIIKNGRNLNPAQYVSR</sequence>
<protein>
    <submittedName>
        <fullName evidence="5">Murein DD-endopeptidase MepM/ murein hydrolase activator NlpD</fullName>
    </submittedName>
</protein>
<dbReference type="InterPro" id="IPR050570">
    <property type="entry name" value="Cell_wall_metabolism_enzyme"/>
</dbReference>
<name>A0ABT9W1L4_9BACI</name>
<evidence type="ECO:0000259" key="3">
    <source>
        <dbReference type="PROSITE" id="PS51109"/>
    </source>
</evidence>
<keyword evidence="2" id="KW-0472">Membrane</keyword>
<comment type="caution">
    <text evidence="5">The sequence shown here is derived from an EMBL/GenBank/DDBJ whole genome shotgun (WGS) entry which is preliminary data.</text>
</comment>
<dbReference type="SUPFAM" id="SSF54106">
    <property type="entry name" value="LysM domain"/>
    <property type="match status" value="1"/>
</dbReference>
<accession>A0ABT9W1L4</accession>
<reference evidence="5 6" key="1">
    <citation type="submission" date="2023-07" db="EMBL/GenBank/DDBJ databases">
        <title>Genomic Encyclopedia of Type Strains, Phase IV (KMG-IV): sequencing the most valuable type-strain genomes for metagenomic binning, comparative biology and taxonomic classification.</title>
        <authorList>
            <person name="Goeker M."/>
        </authorList>
    </citation>
    <scope>NUCLEOTIDE SEQUENCE [LARGE SCALE GENOMIC DNA]</scope>
    <source>
        <strain evidence="5 6">DSM 12751</strain>
    </source>
</reference>
<dbReference type="InterPro" id="IPR018392">
    <property type="entry name" value="LysM"/>
</dbReference>
<dbReference type="InterPro" id="IPR011055">
    <property type="entry name" value="Dup_hybrid_motif"/>
</dbReference>
<evidence type="ECO:0000313" key="5">
    <source>
        <dbReference type="EMBL" id="MDQ0167139.1"/>
    </source>
</evidence>
<keyword evidence="1" id="KW-0732">Signal</keyword>
<dbReference type="Proteomes" id="UP001235840">
    <property type="component" value="Unassembled WGS sequence"/>
</dbReference>
<dbReference type="InterPro" id="IPR036779">
    <property type="entry name" value="LysM_dom_sf"/>
</dbReference>